<dbReference type="Pfam" id="PF00023">
    <property type="entry name" value="Ank"/>
    <property type="match status" value="1"/>
</dbReference>
<feature type="domain" description="Peptidase S8/S53" evidence="7">
    <location>
        <begin position="708"/>
        <end position="926"/>
    </location>
</feature>
<dbReference type="Pfam" id="PF00082">
    <property type="entry name" value="Peptidase_S8"/>
    <property type="match status" value="1"/>
</dbReference>
<evidence type="ECO:0000256" key="1">
    <source>
        <dbReference type="ARBA" id="ARBA00022670"/>
    </source>
</evidence>
<evidence type="ECO:0000313" key="9">
    <source>
        <dbReference type="Proteomes" id="UP001251528"/>
    </source>
</evidence>
<feature type="compositionally biased region" description="Polar residues" evidence="5">
    <location>
        <begin position="388"/>
        <end position="404"/>
    </location>
</feature>
<keyword evidence="3 4" id="KW-0720">Serine protease</keyword>
<dbReference type="InterPro" id="IPR000209">
    <property type="entry name" value="Peptidase_S8/S53_dom"/>
</dbReference>
<comment type="similarity">
    <text evidence="4">Belongs to the peptidase S8 family.</text>
</comment>
<dbReference type="PROSITE" id="PS51892">
    <property type="entry name" value="SUBTILASE"/>
    <property type="match status" value="1"/>
</dbReference>
<dbReference type="SUPFAM" id="SSF48403">
    <property type="entry name" value="Ankyrin repeat"/>
    <property type="match status" value="1"/>
</dbReference>
<dbReference type="Gene3D" id="1.25.40.20">
    <property type="entry name" value="Ankyrin repeat-containing domain"/>
    <property type="match status" value="1"/>
</dbReference>
<comment type="caution">
    <text evidence="8">The sequence shown here is derived from an EMBL/GenBank/DDBJ whole genome shotgun (WGS) entry which is preliminary data.</text>
</comment>
<evidence type="ECO:0000256" key="4">
    <source>
        <dbReference type="PROSITE-ProRule" id="PRU01240"/>
    </source>
</evidence>
<evidence type="ECO:0000256" key="2">
    <source>
        <dbReference type="ARBA" id="ARBA00022801"/>
    </source>
</evidence>
<dbReference type="InterPro" id="IPR036852">
    <property type="entry name" value="Peptidase_S8/S53_dom_sf"/>
</dbReference>
<dbReference type="PRINTS" id="PR00723">
    <property type="entry name" value="SUBTILISIN"/>
</dbReference>
<dbReference type="SUPFAM" id="SSF52743">
    <property type="entry name" value="Subtilisin-like"/>
    <property type="match status" value="1"/>
</dbReference>
<accession>A0AAJ0CMJ2</accession>
<dbReference type="InterPro" id="IPR036770">
    <property type="entry name" value="Ankyrin_rpt-contain_sf"/>
</dbReference>
<feature type="compositionally biased region" description="Polar residues" evidence="5">
    <location>
        <begin position="493"/>
        <end position="507"/>
    </location>
</feature>
<protein>
    <recommendedName>
        <fullName evidence="7">Peptidase S8/S53 domain-containing protein</fullName>
    </recommendedName>
</protein>
<evidence type="ECO:0000256" key="5">
    <source>
        <dbReference type="SAM" id="MobiDB-lite"/>
    </source>
</evidence>
<feature type="active site" description="Charge relay system" evidence="4">
    <location>
        <position position="912"/>
    </location>
</feature>
<sequence>MSLLAQSEPAQDPASQACTDDEQADLKCGEESTDDDYSDSDEAEEDYGVRQPKASVKDILEATLQDIQDGTKDLTRPGQFVDLAANTGDPRQPTALHIMAAMDKKKLPKFDSKMERLIRFLTEHPEDLSKIQDKSGNTPLLLAIDTRKEKMVQWMCSAHPSISTILSIANNDKMNCLHVGVERKVKFLELLVNRADPATLASKDADGNTPLHLAVEYKRCREGQLSLVELIVAKSDSVALNGSLGGDFNDAGLSPYLHHKDSVRKAENKERDKNKKMAKDTKDREKDREKGSSRNHQDTGNVDGIHVSETPGQRQGQPLPPGHSGTSGVPTPDVGRGHDKRLVLQKPSQAKYGRGLQPVSAGANSPVVSRIPPFLDVDDGKKIPRPMDSTTKGNSDTKSIADSTQKSKVDKSTVKGVDHFLKLHYLRSRSYNAVMEILYGRNTTSDLELYFDLSGHGDLTQRGLENLLSKLKFEDILQYVAIPQISVELNTPNTANMRKSRTGASRTSKSDGAGRRDLCYIFDRLRKKGVKTVLKVIIDDLALPAHSDEAIEECLNLLGVIIWDWKKTDLCSEVIFKVAPRVREAHLYWSGNNAVLRGWSEEGGLKRLSHLRIVHLHVQQGLESTERTQQNVDQFYERMKEQCPQVTIFREGPIIQRSLTDAVAVRAEREHSTKHEWIQCMKEFRKLLFDAERYHDSQKIEDSIEEPIRIAIIDDGVDVKDLEYTFIGGRTFCTRDEEHNLNNPYYVSSTGHGTIMAKQVHLLCPRAQFYVLRLEDHHLDEAGRQITAKSATQAILAAVRKGVHIISMSWTIDPPEDEEERRSLEAAIVKAANENILMFCSASDKGAKQNTTYPAKATSRIFTIGAATASGAADEWVGNLSNINFTFPGSKVELDDAPDSTGATPKEVTGSSVATALAAGLAALILYCAQVRVLLASDQAKLKARRDFQALKKHENMMRAFKDIGTTEPSNHKFIEVWEVFGKMVQDKERYDQEKWIELIAEVGTTLCRKF</sequence>
<feature type="region of interest" description="Disordered" evidence="5">
    <location>
        <begin position="251"/>
        <end position="407"/>
    </location>
</feature>
<dbReference type="GO" id="GO:0004252">
    <property type="term" value="F:serine-type endopeptidase activity"/>
    <property type="evidence" value="ECO:0007669"/>
    <property type="project" value="UniProtKB-UniRule"/>
</dbReference>
<feature type="region of interest" description="Disordered" evidence="5">
    <location>
        <begin position="1"/>
        <end position="53"/>
    </location>
</feature>
<evidence type="ECO:0000259" key="7">
    <source>
        <dbReference type="Pfam" id="PF00082"/>
    </source>
</evidence>
<dbReference type="SMART" id="SM00248">
    <property type="entry name" value="ANK"/>
    <property type="match status" value="4"/>
</dbReference>
<evidence type="ECO:0000256" key="6">
    <source>
        <dbReference type="SAM" id="Phobius"/>
    </source>
</evidence>
<feature type="compositionally biased region" description="Acidic residues" evidence="5">
    <location>
        <begin position="31"/>
        <end position="46"/>
    </location>
</feature>
<organism evidence="8 9">
    <name type="scientific">Conoideocrella luteorostrata</name>
    <dbReference type="NCBI Taxonomy" id="1105319"/>
    <lineage>
        <taxon>Eukaryota</taxon>
        <taxon>Fungi</taxon>
        <taxon>Dikarya</taxon>
        <taxon>Ascomycota</taxon>
        <taxon>Pezizomycotina</taxon>
        <taxon>Sordariomycetes</taxon>
        <taxon>Hypocreomycetidae</taxon>
        <taxon>Hypocreales</taxon>
        <taxon>Clavicipitaceae</taxon>
        <taxon>Conoideocrella</taxon>
    </lineage>
</organism>
<keyword evidence="1 4" id="KW-0645">Protease</keyword>
<keyword evidence="9" id="KW-1185">Reference proteome</keyword>
<dbReference type="EMBL" id="JASWJB010000123">
    <property type="protein sequence ID" value="KAK2595809.1"/>
    <property type="molecule type" value="Genomic_DNA"/>
</dbReference>
<evidence type="ECO:0000256" key="3">
    <source>
        <dbReference type="ARBA" id="ARBA00022825"/>
    </source>
</evidence>
<name>A0AAJ0CMJ2_9HYPO</name>
<feature type="transmembrane region" description="Helical" evidence="6">
    <location>
        <begin position="913"/>
        <end position="935"/>
    </location>
</feature>
<keyword evidence="2 4" id="KW-0378">Hydrolase</keyword>
<evidence type="ECO:0000313" key="8">
    <source>
        <dbReference type="EMBL" id="KAK2595809.1"/>
    </source>
</evidence>
<keyword evidence="6" id="KW-0812">Transmembrane</keyword>
<keyword evidence="6" id="KW-0472">Membrane</keyword>
<gene>
    <name evidence="8" type="ORF">QQS21_006573</name>
</gene>
<proteinExistence type="inferred from homology"/>
<feature type="compositionally biased region" description="Basic and acidic residues" evidence="5">
    <location>
        <begin position="258"/>
        <end position="297"/>
    </location>
</feature>
<dbReference type="CDD" id="cd07491">
    <property type="entry name" value="Peptidases_S8_7"/>
    <property type="match status" value="1"/>
</dbReference>
<dbReference type="GO" id="GO:0006508">
    <property type="term" value="P:proteolysis"/>
    <property type="evidence" value="ECO:0007669"/>
    <property type="project" value="UniProtKB-KW"/>
</dbReference>
<feature type="active site" description="Charge relay system" evidence="4">
    <location>
        <position position="752"/>
    </location>
</feature>
<dbReference type="PANTHER" id="PTHR24121">
    <property type="entry name" value="NO MECHANORECEPTOR POTENTIAL C, ISOFORM D-RELATED"/>
    <property type="match status" value="1"/>
</dbReference>
<dbReference type="Proteomes" id="UP001251528">
    <property type="component" value="Unassembled WGS sequence"/>
</dbReference>
<feature type="active site" description="Charge relay system" evidence="4">
    <location>
        <position position="714"/>
    </location>
</feature>
<feature type="region of interest" description="Disordered" evidence="5">
    <location>
        <begin position="493"/>
        <end position="512"/>
    </location>
</feature>
<dbReference type="InterPro" id="IPR015500">
    <property type="entry name" value="Peptidase_S8_subtilisin-rel"/>
</dbReference>
<reference evidence="8" key="1">
    <citation type="submission" date="2023-06" db="EMBL/GenBank/DDBJ databases">
        <title>Conoideocrella luteorostrata (Hypocreales: Clavicipitaceae), a potential biocontrol fungus for elongate hemlock scale in United States Christmas tree production areas.</title>
        <authorList>
            <person name="Barrett H."/>
            <person name="Lovett B."/>
            <person name="Macias A.M."/>
            <person name="Stajich J.E."/>
            <person name="Kasson M.T."/>
        </authorList>
    </citation>
    <scope>NUCLEOTIDE SEQUENCE</scope>
    <source>
        <strain evidence="8">ARSEF 14590</strain>
    </source>
</reference>
<keyword evidence="6" id="KW-1133">Transmembrane helix</keyword>
<dbReference type="AlphaFoldDB" id="A0AAJ0CMJ2"/>
<dbReference type="PANTHER" id="PTHR24121:SF23">
    <property type="entry name" value="NO MECHANORECEPTOR POTENTIAL C, ISOFORM H"/>
    <property type="match status" value="1"/>
</dbReference>
<feature type="compositionally biased region" description="Polar residues" evidence="5">
    <location>
        <begin position="1"/>
        <end position="18"/>
    </location>
</feature>
<dbReference type="Gene3D" id="3.40.50.200">
    <property type="entry name" value="Peptidase S8/S53 domain"/>
    <property type="match status" value="1"/>
</dbReference>
<dbReference type="InterPro" id="IPR002110">
    <property type="entry name" value="Ankyrin_rpt"/>
</dbReference>